<dbReference type="UniPathway" id="UPA00094"/>
<evidence type="ECO:0000256" key="7">
    <source>
        <dbReference type="ARBA" id="ARBA00022989"/>
    </source>
</evidence>
<comment type="pathway">
    <text evidence="2">Lipid metabolism; fatty acid biosynthesis.</text>
</comment>
<dbReference type="InterPro" id="IPR002076">
    <property type="entry name" value="ELO_fam"/>
</dbReference>
<dbReference type="Proteomes" id="UP000036681">
    <property type="component" value="Unplaced"/>
</dbReference>
<evidence type="ECO:0000313" key="12">
    <source>
        <dbReference type="Proteomes" id="UP000036681"/>
    </source>
</evidence>
<organism evidence="12 13">
    <name type="scientific">Ascaris lumbricoides</name>
    <name type="common">Giant roundworm</name>
    <dbReference type="NCBI Taxonomy" id="6252"/>
    <lineage>
        <taxon>Eukaryota</taxon>
        <taxon>Metazoa</taxon>
        <taxon>Ecdysozoa</taxon>
        <taxon>Nematoda</taxon>
        <taxon>Chromadorea</taxon>
        <taxon>Rhabditida</taxon>
        <taxon>Spirurina</taxon>
        <taxon>Ascaridomorpha</taxon>
        <taxon>Ascaridoidea</taxon>
        <taxon>Ascarididae</taxon>
        <taxon>Ascaris</taxon>
    </lineage>
</organism>
<evidence type="ECO:0000256" key="6">
    <source>
        <dbReference type="ARBA" id="ARBA00022832"/>
    </source>
</evidence>
<evidence type="ECO:0000256" key="9">
    <source>
        <dbReference type="ARBA" id="ARBA00023136"/>
    </source>
</evidence>
<keyword evidence="7 11" id="KW-1133">Transmembrane helix</keyword>
<dbReference type="GO" id="GO:0016020">
    <property type="term" value="C:membrane"/>
    <property type="evidence" value="ECO:0007669"/>
    <property type="project" value="UniProtKB-SubCell"/>
</dbReference>
<evidence type="ECO:0000256" key="11">
    <source>
        <dbReference type="SAM" id="Phobius"/>
    </source>
</evidence>
<keyword evidence="5 11" id="KW-0812">Transmembrane</keyword>
<keyword evidence="3" id="KW-0444">Lipid biosynthesis</keyword>
<sequence>MKIMIDALNTIYYHLKQINEFEVYANNSTHSLHNNYVYKFALPFERIDDHIGSTLLLQRNWHHSITISIVYFILIKFIQKKMHHREPFNLRLPLFFWNASLAIFSLFGFLRFSEV</sequence>
<evidence type="ECO:0000256" key="2">
    <source>
        <dbReference type="ARBA" id="ARBA00005194"/>
    </source>
</evidence>
<evidence type="ECO:0000256" key="1">
    <source>
        <dbReference type="ARBA" id="ARBA00004141"/>
    </source>
</evidence>
<reference evidence="13" key="1">
    <citation type="submission" date="2017-02" db="UniProtKB">
        <authorList>
            <consortium name="WormBaseParasite"/>
        </authorList>
    </citation>
    <scope>IDENTIFICATION</scope>
</reference>
<proteinExistence type="predicted"/>
<protein>
    <submittedName>
        <fullName evidence="13">Elongation of very long chain fatty acids protein</fullName>
    </submittedName>
</protein>
<evidence type="ECO:0000256" key="5">
    <source>
        <dbReference type="ARBA" id="ARBA00022692"/>
    </source>
</evidence>
<keyword evidence="10" id="KW-0275">Fatty acid biosynthesis</keyword>
<evidence type="ECO:0000256" key="8">
    <source>
        <dbReference type="ARBA" id="ARBA00023098"/>
    </source>
</evidence>
<accession>A0A0M3IMA4</accession>
<keyword evidence="9 11" id="KW-0472">Membrane</keyword>
<keyword evidence="8" id="KW-0443">Lipid metabolism</keyword>
<keyword evidence="4" id="KW-0808">Transferase</keyword>
<name>A0A0M3IMA4_ASCLU</name>
<dbReference type="GO" id="GO:0009922">
    <property type="term" value="F:fatty acid elongase activity"/>
    <property type="evidence" value="ECO:0007669"/>
    <property type="project" value="InterPro"/>
</dbReference>
<dbReference type="Pfam" id="PF01151">
    <property type="entry name" value="ELO"/>
    <property type="match status" value="1"/>
</dbReference>
<comment type="subcellular location">
    <subcellularLocation>
        <location evidence="1">Membrane</location>
        <topology evidence="1">Multi-pass membrane protein</topology>
    </subcellularLocation>
</comment>
<dbReference type="GO" id="GO:0006633">
    <property type="term" value="P:fatty acid biosynthetic process"/>
    <property type="evidence" value="ECO:0007669"/>
    <property type="project" value="UniProtKB-UniPathway"/>
</dbReference>
<dbReference type="WBParaSite" id="ALUE_0001988201-mRNA-1">
    <property type="protein sequence ID" value="ALUE_0001988201-mRNA-1"/>
    <property type="gene ID" value="ALUE_0001988201"/>
</dbReference>
<feature type="transmembrane region" description="Helical" evidence="11">
    <location>
        <begin position="90"/>
        <end position="110"/>
    </location>
</feature>
<evidence type="ECO:0000256" key="4">
    <source>
        <dbReference type="ARBA" id="ARBA00022679"/>
    </source>
</evidence>
<dbReference type="AlphaFoldDB" id="A0A0M3IMA4"/>
<keyword evidence="12" id="KW-1185">Reference proteome</keyword>
<evidence type="ECO:0000313" key="13">
    <source>
        <dbReference type="WBParaSite" id="ALUE_0001988201-mRNA-1"/>
    </source>
</evidence>
<evidence type="ECO:0000256" key="3">
    <source>
        <dbReference type="ARBA" id="ARBA00022516"/>
    </source>
</evidence>
<keyword evidence="6" id="KW-0276">Fatty acid metabolism</keyword>
<evidence type="ECO:0000256" key="10">
    <source>
        <dbReference type="ARBA" id="ARBA00023160"/>
    </source>
</evidence>